<comment type="similarity">
    <text evidence="2">Belongs to the NrfD family.</text>
</comment>
<evidence type="ECO:0000313" key="9">
    <source>
        <dbReference type="Proteomes" id="UP001526430"/>
    </source>
</evidence>
<dbReference type="InterPro" id="IPR052049">
    <property type="entry name" value="Electron_transfer_protein"/>
</dbReference>
<protein>
    <submittedName>
        <fullName evidence="8">Polysulfide reductase NrfD</fullName>
    </submittedName>
</protein>
<gene>
    <name evidence="8" type="primary">nrfD</name>
    <name evidence="8" type="ORF">OF850_04000</name>
</gene>
<keyword evidence="5 7" id="KW-1133">Transmembrane helix</keyword>
<dbReference type="EMBL" id="JAPFQI010000001">
    <property type="protein sequence ID" value="MCW8084779.1"/>
    <property type="molecule type" value="Genomic_DNA"/>
</dbReference>
<proteinExistence type="inferred from homology"/>
<evidence type="ECO:0000256" key="5">
    <source>
        <dbReference type="ARBA" id="ARBA00022989"/>
    </source>
</evidence>
<dbReference type="Gene3D" id="1.20.1630.10">
    <property type="entry name" value="Formate dehydrogenase/DMSO reductase domain"/>
    <property type="match status" value="1"/>
</dbReference>
<evidence type="ECO:0000256" key="1">
    <source>
        <dbReference type="ARBA" id="ARBA00004651"/>
    </source>
</evidence>
<comment type="subcellular location">
    <subcellularLocation>
        <location evidence="1">Cell membrane</location>
        <topology evidence="1">Multi-pass membrane protein</topology>
    </subcellularLocation>
</comment>
<keyword evidence="3" id="KW-1003">Cell membrane</keyword>
<evidence type="ECO:0000313" key="8">
    <source>
        <dbReference type="EMBL" id="MCW8084779.1"/>
    </source>
</evidence>
<dbReference type="PANTHER" id="PTHR34856">
    <property type="entry name" value="PROTEIN NRFD"/>
    <property type="match status" value="1"/>
</dbReference>
<evidence type="ECO:0000256" key="2">
    <source>
        <dbReference type="ARBA" id="ARBA00008929"/>
    </source>
</evidence>
<feature type="transmembrane region" description="Helical" evidence="7">
    <location>
        <begin position="68"/>
        <end position="87"/>
    </location>
</feature>
<dbReference type="PANTHER" id="PTHR34856:SF2">
    <property type="entry name" value="PROTEIN NRFD"/>
    <property type="match status" value="1"/>
</dbReference>
<keyword evidence="9" id="KW-1185">Reference proteome</keyword>
<feature type="transmembrane region" description="Helical" evidence="7">
    <location>
        <begin position="108"/>
        <end position="126"/>
    </location>
</feature>
<dbReference type="InterPro" id="IPR005614">
    <property type="entry name" value="NrfD-like"/>
</dbReference>
<evidence type="ECO:0000256" key="6">
    <source>
        <dbReference type="ARBA" id="ARBA00023136"/>
    </source>
</evidence>
<evidence type="ECO:0000256" key="4">
    <source>
        <dbReference type="ARBA" id="ARBA00022692"/>
    </source>
</evidence>
<accession>A0ABT3NRJ1</accession>
<sequence>MNKMAPVPLPEPWQGETYHGRPTLKPAEFDWKVAAYIAVQGAAGAAQVLAGVSRIEDPGDRNGLASRARAFALAGSVIAPAILIGHLKTPKRWYNMLRIVRPQSPMSWGSWVITAFGAASFAAWGAERMGWGRIADFAQIPASLAGAGAATYTATLLSTTSNPLWAAAPGPLAAQFAASSMAGGAAAVALLQRKAGKIESAQRLERLSAAALGAEAAASMMLSEAQRRAGVSAPLKKGPPAVLHKAGAQALGIAAPLLFRALGRPALASAAILLGGALLRQAVLRAGDESAKRPLDSLGFAREVRR</sequence>
<name>A0ABT3NRJ1_9PROT</name>
<dbReference type="Proteomes" id="UP001526430">
    <property type="component" value="Unassembled WGS sequence"/>
</dbReference>
<keyword evidence="6 7" id="KW-0472">Membrane</keyword>
<organism evidence="8 9">
    <name type="scientific">Sabulicella glaciei</name>
    <dbReference type="NCBI Taxonomy" id="2984948"/>
    <lineage>
        <taxon>Bacteria</taxon>
        <taxon>Pseudomonadati</taxon>
        <taxon>Pseudomonadota</taxon>
        <taxon>Alphaproteobacteria</taxon>
        <taxon>Acetobacterales</taxon>
        <taxon>Acetobacteraceae</taxon>
        <taxon>Sabulicella</taxon>
    </lineage>
</organism>
<reference evidence="8 9" key="1">
    <citation type="submission" date="2022-10" db="EMBL/GenBank/DDBJ databases">
        <title>Roseococcus glaciei nov., sp. nov., isolated from glacier.</title>
        <authorList>
            <person name="Liu Q."/>
            <person name="Xin Y.-H."/>
        </authorList>
    </citation>
    <scope>NUCLEOTIDE SEQUENCE [LARGE SCALE GENOMIC DNA]</scope>
    <source>
        <strain evidence="8 9">MDT2-1-1</strain>
    </source>
</reference>
<dbReference type="Pfam" id="PF03916">
    <property type="entry name" value="NrfD"/>
    <property type="match status" value="1"/>
</dbReference>
<keyword evidence="4 7" id="KW-0812">Transmembrane</keyword>
<evidence type="ECO:0000256" key="3">
    <source>
        <dbReference type="ARBA" id="ARBA00022475"/>
    </source>
</evidence>
<comment type="caution">
    <text evidence="8">The sequence shown here is derived from an EMBL/GenBank/DDBJ whole genome shotgun (WGS) entry which is preliminary data.</text>
</comment>
<evidence type="ECO:0000256" key="7">
    <source>
        <dbReference type="SAM" id="Phobius"/>
    </source>
</evidence>